<proteinExistence type="predicted"/>
<organism evidence="2 3">
    <name type="scientific">Halothiobacillus diazotrophicus</name>
    <dbReference type="NCBI Taxonomy" id="1860122"/>
    <lineage>
        <taxon>Bacteria</taxon>
        <taxon>Pseudomonadati</taxon>
        <taxon>Pseudomonadota</taxon>
        <taxon>Gammaproteobacteria</taxon>
        <taxon>Chromatiales</taxon>
        <taxon>Halothiobacillaceae</taxon>
        <taxon>Halothiobacillus</taxon>
    </lineage>
</organism>
<evidence type="ECO:0000313" key="3">
    <source>
        <dbReference type="Proteomes" id="UP000078596"/>
    </source>
</evidence>
<protein>
    <recommendedName>
        <fullName evidence="4">DUF721 domain-containing protein</fullName>
    </recommendedName>
</protein>
<dbReference type="KEGG" id="haz:A9404_11070"/>
<evidence type="ECO:0000313" key="2">
    <source>
        <dbReference type="EMBL" id="ANJ67847.1"/>
    </source>
</evidence>
<keyword evidence="3" id="KW-1185">Reference proteome</keyword>
<evidence type="ECO:0008006" key="4">
    <source>
        <dbReference type="Google" id="ProtNLM"/>
    </source>
</evidence>
<dbReference type="RefSeq" id="WP_066101533.1">
    <property type="nucleotide sequence ID" value="NZ_CP016027.1"/>
</dbReference>
<name>A0A191ZJ28_9GAMM</name>
<feature type="compositionally biased region" description="Basic and acidic residues" evidence="1">
    <location>
        <begin position="152"/>
        <end position="162"/>
    </location>
</feature>
<accession>A0A191ZJ28</accession>
<feature type="region of interest" description="Disordered" evidence="1">
    <location>
        <begin position="138"/>
        <end position="162"/>
    </location>
</feature>
<gene>
    <name evidence="2" type="ORF">A9404_11070</name>
</gene>
<dbReference type="EMBL" id="CP016027">
    <property type="protein sequence ID" value="ANJ67847.1"/>
    <property type="molecule type" value="Genomic_DNA"/>
</dbReference>
<dbReference type="InterPro" id="IPR007922">
    <property type="entry name" value="DciA-like"/>
</dbReference>
<dbReference type="Proteomes" id="UP000078596">
    <property type="component" value="Chromosome"/>
</dbReference>
<reference evidence="2 3" key="1">
    <citation type="submission" date="2016-06" db="EMBL/GenBank/DDBJ databases">
        <title>Insight into the functional genes involving in sulfur oxidation in Pearl River water.</title>
        <authorList>
            <person name="Luo J."/>
            <person name="Tan X."/>
            <person name="Lin W."/>
        </authorList>
    </citation>
    <scope>NUCLEOTIDE SEQUENCE [LARGE SCALE GENOMIC DNA]</scope>
    <source>
        <strain evidence="2 3">LS2</strain>
    </source>
</reference>
<sequence>MKPFQFPAIRPIAERAGLIRMFNLLLQESLPNHLVGRVQVLNLRADTLVLGVDHGSLATQARFQSGQWLNQLNLAAQAYPRLPKLTGIEIRINAEPPLKKLRRPGLPPDAETRQALLNLAASEPDPKLAEAMRRLAQVRNQRRHTTVPADESSERSTRSDEA</sequence>
<dbReference type="Pfam" id="PF05258">
    <property type="entry name" value="DciA"/>
    <property type="match status" value="1"/>
</dbReference>
<evidence type="ECO:0000256" key="1">
    <source>
        <dbReference type="SAM" id="MobiDB-lite"/>
    </source>
</evidence>
<dbReference type="AlphaFoldDB" id="A0A191ZJ28"/>